<evidence type="ECO:0000313" key="4">
    <source>
        <dbReference type="EMBL" id="KAH0619839.1"/>
    </source>
</evidence>
<keyword evidence="3" id="KW-0443">Lipid metabolism</keyword>
<dbReference type="EMBL" id="JAIPUX010003439">
    <property type="protein sequence ID" value="KAH0619839.1"/>
    <property type="molecule type" value="Genomic_DNA"/>
</dbReference>
<dbReference type="Proteomes" id="UP000826234">
    <property type="component" value="Unassembled WGS sequence"/>
</dbReference>
<dbReference type="InterPro" id="IPR042099">
    <property type="entry name" value="ANL_N_sf"/>
</dbReference>
<comment type="caution">
    <text evidence="4">The sequence shown here is derived from an EMBL/GenBank/DDBJ whole genome shotgun (WGS) entry which is preliminary data.</text>
</comment>
<evidence type="ECO:0000256" key="3">
    <source>
        <dbReference type="ARBA" id="ARBA00023098"/>
    </source>
</evidence>
<name>A0ABQ7SR99_PHRPL</name>
<keyword evidence="5" id="KW-1185">Reference proteome</keyword>
<evidence type="ECO:0000256" key="2">
    <source>
        <dbReference type="ARBA" id="ARBA00022832"/>
    </source>
</evidence>
<dbReference type="Gene3D" id="3.40.50.12780">
    <property type="entry name" value="N-terminal domain of ligase-like"/>
    <property type="match status" value="1"/>
</dbReference>
<proteinExistence type="predicted"/>
<reference evidence="4 5" key="1">
    <citation type="journal article" date="2022" name="Gigascience">
        <title>A chromosome-level genome assembly and annotation of the desert horned lizard, Phrynosoma platyrhinos, provides insight into chromosomal rearrangements among reptiles.</title>
        <authorList>
            <person name="Koochekian N."/>
            <person name="Ascanio A."/>
            <person name="Farleigh K."/>
            <person name="Card D.C."/>
            <person name="Schield D.R."/>
            <person name="Castoe T.A."/>
            <person name="Jezkova T."/>
        </authorList>
    </citation>
    <scope>NUCLEOTIDE SEQUENCE [LARGE SCALE GENOMIC DNA]</scope>
    <source>
        <strain evidence="4">NK-2021</strain>
    </source>
</reference>
<keyword evidence="2" id="KW-0276">Fatty acid metabolism</keyword>
<evidence type="ECO:0008006" key="6">
    <source>
        <dbReference type="Google" id="ProtNLM"/>
    </source>
</evidence>
<gene>
    <name evidence="4" type="ORF">JD844_014170</name>
</gene>
<dbReference type="PANTHER" id="PTHR43272:SF32">
    <property type="entry name" value="AMP-DEPENDENT SYNTHETASE_LIGASE DOMAIN-CONTAINING PROTEIN"/>
    <property type="match status" value="1"/>
</dbReference>
<accession>A0ABQ7SR99</accession>
<organism evidence="4 5">
    <name type="scientific">Phrynosoma platyrhinos</name>
    <name type="common">Desert horned lizard</name>
    <dbReference type="NCBI Taxonomy" id="52577"/>
    <lineage>
        <taxon>Eukaryota</taxon>
        <taxon>Metazoa</taxon>
        <taxon>Chordata</taxon>
        <taxon>Craniata</taxon>
        <taxon>Vertebrata</taxon>
        <taxon>Euteleostomi</taxon>
        <taxon>Lepidosauria</taxon>
        <taxon>Squamata</taxon>
        <taxon>Bifurcata</taxon>
        <taxon>Unidentata</taxon>
        <taxon>Episquamata</taxon>
        <taxon>Toxicofera</taxon>
        <taxon>Iguania</taxon>
        <taxon>Phrynosomatidae</taxon>
        <taxon>Phrynosomatinae</taxon>
        <taxon>Phrynosoma</taxon>
    </lineage>
</organism>
<protein>
    <recommendedName>
        <fullName evidence="6">AMP-dependent synthetase/ligase domain-containing protein</fullName>
    </recommendedName>
</protein>
<dbReference type="SUPFAM" id="SSF56801">
    <property type="entry name" value="Acetyl-CoA synthetase-like"/>
    <property type="match status" value="1"/>
</dbReference>
<keyword evidence="1" id="KW-0436">Ligase</keyword>
<evidence type="ECO:0000313" key="5">
    <source>
        <dbReference type="Proteomes" id="UP000826234"/>
    </source>
</evidence>
<evidence type="ECO:0000256" key="1">
    <source>
        <dbReference type="ARBA" id="ARBA00022598"/>
    </source>
</evidence>
<sequence>MGYLNMEDKTKEAIDEDGWLHSGDVGKIDMDGFVYVTGRIKEIIITAGGENVPPIPIEDAVKKELPLISNAMLCAVDPDTSEPMDALTQEARDFCQKVGSQAANVSDIVKMRDQAVYRAIQDGIDRVNSRALTICTSIFPTITCSRQFSSVLGPTMKLKRQAVVEKYKDEIDSFYRN</sequence>
<dbReference type="PANTHER" id="PTHR43272">
    <property type="entry name" value="LONG-CHAIN-FATTY-ACID--COA LIGASE"/>
    <property type="match status" value="1"/>
</dbReference>